<dbReference type="AlphaFoldDB" id="A0A448ZC21"/>
<dbReference type="Proteomes" id="UP000291116">
    <property type="component" value="Unassembled WGS sequence"/>
</dbReference>
<name>A0A448ZC21_9STRA</name>
<evidence type="ECO:0000256" key="1">
    <source>
        <dbReference type="SAM" id="MobiDB-lite"/>
    </source>
</evidence>
<evidence type="ECO:0000313" key="3">
    <source>
        <dbReference type="Proteomes" id="UP000291116"/>
    </source>
</evidence>
<sequence>MGPVRTVSGSCCSFCCCRYIIIVVVTGSGPGHHPRGLARCGWVAGNKAGVPRDHRVGNECRALDPFTIIGEDPPGVVPQRRRRISEQKDARSAVAVGSRGGEDHHSVSPQQRAERIIYPGCFAPVRRPLLRCRSLLPASRDCYGKGGRILDQNGGPVDIEVRVARIPVAFFPGHHPEEAEPLDRKLRLIVNSNIKLLSIECAFAGARAPSQR</sequence>
<dbReference type="EMBL" id="CAACVS010000225">
    <property type="protein sequence ID" value="VEU39566.1"/>
    <property type="molecule type" value="Genomic_DNA"/>
</dbReference>
<keyword evidence="3" id="KW-1185">Reference proteome</keyword>
<proteinExistence type="predicted"/>
<evidence type="ECO:0000313" key="2">
    <source>
        <dbReference type="EMBL" id="VEU39566.1"/>
    </source>
</evidence>
<protein>
    <submittedName>
        <fullName evidence="2">Uncharacterized protein</fullName>
    </submittedName>
</protein>
<accession>A0A448ZC21</accession>
<reference evidence="2 3" key="1">
    <citation type="submission" date="2019-01" db="EMBL/GenBank/DDBJ databases">
        <authorList>
            <person name="Ferrante I. M."/>
        </authorList>
    </citation>
    <scope>NUCLEOTIDE SEQUENCE [LARGE SCALE GENOMIC DNA]</scope>
    <source>
        <strain evidence="2 3">B856</strain>
    </source>
</reference>
<feature type="region of interest" description="Disordered" evidence="1">
    <location>
        <begin position="74"/>
        <end position="109"/>
    </location>
</feature>
<gene>
    <name evidence="2" type="ORF">PSNMU_V1.4_AUG-EV-PASAV3_0065030</name>
</gene>
<organism evidence="2 3">
    <name type="scientific">Pseudo-nitzschia multistriata</name>
    <dbReference type="NCBI Taxonomy" id="183589"/>
    <lineage>
        <taxon>Eukaryota</taxon>
        <taxon>Sar</taxon>
        <taxon>Stramenopiles</taxon>
        <taxon>Ochrophyta</taxon>
        <taxon>Bacillariophyta</taxon>
        <taxon>Bacillariophyceae</taxon>
        <taxon>Bacillariophycidae</taxon>
        <taxon>Bacillariales</taxon>
        <taxon>Bacillariaceae</taxon>
        <taxon>Pseudo-nitzschia</taxon>
    </lineage>
</organism>